<evidence type="ECO:0000256" key="1">
    <source>
        <dbReference type="ARBA" id="ARBA00023054"/>
    </source>
</evidence>
<reference evidence="4 5" key="1">
    <citation type="submission" date="2013-03" db="EMBL/GenBank/DDBJ databases">
        <authorList>
            <person name="Warren W."/>
            <person name="Wilson R.K."/>
        </authorList>
    </citation>
    <scope>NUCLEOTIDE SEQUENCE</scope>
</reference>
<feature type="domain" description="A-kinase anchor protein 2 C-terminal" evidence="3">
    <location>
        <begin position="325"/>
        <end position="674"/>
    </location>
</feature>
<evidence type="ECO:0000313" key="5">
    <source>
        <dbReference type="Proteomes" id="UP000233100"/>
    </source>
</evidence>
<dbReference type="InterPro" id="IPR029304">
    <property type="entry name" value="AKAP2_C"/>
</dbReference>
<dbReference type="GO" id="GO:0005886">
    <property type="term" value="C:plasma membrane"/>
    <property type="evidence" value="ECO:0007669"/>
    <property type="project" value="Ensembl"/>
</dbReference>
<dbReference type="GO" id="GO:0051015">
    <property type="term" value="F:actin filament binding"/>
    <property type="evidence" value="ECO:0007669"/>
    <property type="project" value="Ensembl"/>
</dbReference>
<dbReference type="GeneTree" id="ENSGT00940000154739"/>
<reference evidence="4" key="3">
    <citation type="submission" date="2025-09" db="UniProtKB">
        <authorList>
            <consortium name="Ensembl"/>
        </authorList>
    </citation>
    <scope>IDENTIFICATION</scope>
</reference>
<keyword evidence="1" id="KW-0175">Coiled coil</keyword>
<dbReference type="AlphaFoldDB" id="A0A2K5UHW3"/>
<dbReference type="GO" id="GO:0005925">
    <property type="term" value="C:focal adhesion"/>
    <property type="evidence" value="ECO:0007669"/>
    <property type="project" value="Ensembl"/>
</dbReference>
<dbReference type="GO" id="GO:0000132">
    <property type="term" value="P:establishment of mitotic spindle orientation"/>
    <property type="evidence" value="ECO:0007669"/>
    <property type="project" value="Ensembl"/>
</dbReference>
<feature type="region of interest" description="Disordered" evidence="2">
    <location>
        <begin position="533"/>
        <end position="600"/>
    </location>
</feature>
<dbReference type="GO" id="GO:0031616">
    <property type="term" value="C:spindle pole centrosome"/>
    <property type="evidence" value="ECO:0007669"/>
    <property type="project" value="Ensembl"/>
</dbReference>
<dbReference type="VEuPathDB" id="HostDB:ENSMFAG00000020327"/>
<proteinExistence type="predicted"/>
<sequence length="679" mass="75262">MDRVTRYPILGIPQTHRATGLVLDGDTSYTYHLVCTGPEASGWGQDEPQTWSTDHKAQQGVGRRGVSYSVHAYPGQPSPRGLHSEDGEDEGSKVHRLGARDAHQGRSTRTLHPEDEEDEEMKMYHLDAGDTVPRRPRDLERERCAVIQGQAVRKSGTVATLQDAPDHRDPRTPGPPRSTPLEENAVDREQIDFLAARQQFLSLEQANKEVPHSSPARGAPAGTSPGVSQAPKAFDKPHLANGHVVPIKPQVKGVVREENKVRAVPTWASVQVVDDPGSLAPVESPETPKETPIEREIRLAQEREADLREQRGLGRGTDHQELVEIPARPLLTKVSLITAPRRERGRPSLYVQRDMVQETQREEDHRREGLQVGRASTPDWVSEDPQPGLRRALSSDSILGPAPDARAADPAPEARKVNRIPPDAYQPYLSPGNPQLEFSAFGAFSKPSSFSTVEAKATASPKATMSPRHLSESSGKPLSTKQEPSKPPRGSLQANRGVVRWEYFRLRPLRFRAPDEPQQAQVPRGWGREVAGAPALRLQKSQSSDLLERERESVLRREREVAEERRNALFPEVFSPTPDENCDQDSRSSSQASGITGSYSVSESPFFSPIHLHSSLAWTVEDSVDGASPGQRKKEQWYAGIDPSDGINSEVLEAIRVTRHKNAMAERWESRIYASEEDD</sequence>
<feature type="region of interest" description="Disordered" evidence="2">
    <location>
        <begin position="623"/>
        <end position="645"/>
    </location>
</feature>
<feature type="region of interest" description="Disordered" evidence="2">
    <location>
        <begin position="43"/>
        <end position="120"/>
    </location>
</feature>
<dbReference type="GO" id="GO:0016477">
    <property type="term" value="P:cell migration"/>
    <property type="evidence" value="ECO:0007669"/>
    <property type="project" value="Ensembl"/>
</dbReference>
<reference evidence="4" key="2">
    <citation type="submission" date="2025-08" db="UniProtKB">
        <authorList>
            <consortium name="Ensembl"/>
        </authorList>
    </citation>
    <scope>IDENTIFICATION</scope>
</reference>
<dbReference type="GO" id="GO:1905721">
    <property type="term" value="C:mitotic spindle astral microtubule end"/>
    <property type="evidence" value="ECO:0007669"/>
    <property type="project" value="Ensembl"/>
</dbReference>
<feature type="region of interest" description="Disordered" evidence="2">
    <location>
        <begin position="351"/>
        <end position="494"/>
    </location>
</feature>
<dbReference type="PANTHER" id="PTHR18839:SF3">
    <property type="entry name" value="MITOTIC INTERACTOR AND SUBSTRATE OF PLK1"/>
    <property type="match status" value="1"/>
</dbReference>
<keyword evidence="5" id="KW-1185">Reference proteome</keyword>
<organism evidence="4 5">
    <name type="scientific">Macaca fascicularis</name>
    <name type="common">Crab-eating macaque</name>
    <name type="synonym">Cynomolgus monkey</name>
    <dbReference type="NCBI Taxonomy" id="9541"/>
    <lineage>
        <taxon>Eukaryota</taxon>
        <taxon>Metazoa</taxon>
        <taxon>Chordata</taxon>
        <taxon>Craniata</taxon>
        <taxon>Vertebrata</taxon>
        <taxon>Euteleostomi</taxon>
        <taxon>Mammalia</taxon>
        <taxon>Eutheria</taxon>
        <taxon>Euarchontoglires</taxon>
        <taxon>Primates</taxon>
        <taxon>Haplorrhini</taxon>
        <taxon>Catarrhini</taxon>
        <taxon>Cercopithecidae</taxon>
        <taxon>Cercopithecinae</taxon>
        <taxon>Macaca</taxon>
    </lineage>
</organism>
<feature type="compositionally biased region" description="Polar residues" evidence="2">
    <location>
        <begin position="587"/>
        <end position="600"/>
    </location>
</feature>
<feature type="compositionally biased region" description="Low complexity" evidence="2">
    <location>
        <begin position="401"/>
        <end position="411"/>
    </location>
</feature>
<dbReference type="GO" id="GO:0090307">
    <property type="term" value="P:mitotic spindle assembly"/>
    <property type="evidence" value="ECO:0007669"/>
    <property type="project" value="Ensembl"/>
</dbReference>
<dbReference type="Proteomes" id="UP000233100">
    <property type="component" value="Chromosome 19"/>
</dbReference>
<dbReference type="GO" id="GO:0051660">
    <property type="term" value="P:establishment of centrosome localization"/>
    <property type="evidence" value="ECO:0007669"/>
    <property type="project" value="Ensembl"/>
</dbReference>
<evidence type="ECO:0000256" key="2">
    <source>
        <dbReference type="SAM" id="MobiDB-lite"/>
    </source>
</evidence>
<dbReference type="Bgee" id="ENSMFAG00000020327">
    <property type="expression patterns" value="Expressed in colon and 3 other cell types or tissues"/>
</dbReference>
<dbReference type="Ensembl" id="ENSMFAT00000053999.2">
    <property type="protein sequence ID" value="ENSMFAP00000011964.2"/>
    <property type="gene ID" value="ENSMFAG00000020327.2"/>
</dbReference>
<feature type="compositionally biased region" description="Basic and acidic residues" evidence="2">
    <location>
        <begin position="286"/>
        <end position="299"/>
    </location>
</feature>
<evidence type="ECO:0000259" key="3">
    <source>
        <dbReference type="Pfam" id="PF15304"/>
    </source>
</evidence>
<dbReference type="Pfam" id="PF15304">
    <property type="entry name" value="AKAP2_C"/>
    <property type="match status" value="1"/>
</dbReference>
<dbReference type="PANTHER" id="PTHR18839">
    <property type="entry name" value="MITOTIC INTERACTOR AND SUBSTRATE OF PLK1 MISP FAMILY MEMBER"/>
    <property type="match status" value="1"/>
</dbReference>
<dbReference type="GO" id="GO:1904776">
    <property type="term" value="P:regulation of protein localization to cell cortex"/>
    <property type="evidence" value="ECO:0007669"/>
    <property type="project" value="Ensembl"/>
</dbReference>
<evidence type="ECO:0000313" key="4">
    <source>
        <dbReference type="Ensembl" id="ENSMFAP00000011964.2"/>
    </source>
</evidence>
<feature type="compositionally biased region" description="Basic and acidic residues" evidence="2">
    <location>
        <begin position="355"/>
        <end position="369"/>
    </location>
</feature>
<dbReference type="GO" id="GO:0030864">
    <property type="term" value="C:cortical actin cytoskeleton"/>
    <property type="evidence" value="ECO:0007669"/>
    <property type="project" value="Ensembl"/>
</dbReference>
<gene>
    <name evidence="4" type="primary">MISP</name>
</gene>
<dbReference type="GO" id="GO:0005884">
    <property type="term" value="C:actin filament"/>
    <property type="evidence" value="ECO:0007669"/>
    <property type="project" value="Ensembl"/>
</dbReference>
<accession>A0A2K5UHW3</accession>
<dbReference type="InterPro" id="IPR042779">
    <property type="entry name" value="MISP/MISP3-like"/>
</dbReference>
<feature type="region of interest" description="Disordered" evidence="2">
    <location>
        <begin position="275"/>
        <end position="299"/>
    </location>
</feature>
<feature type="compositionally biased region" description="Basic and acidic residues" evidence="2">
    <location>
        <begin position="82"/>
        <end position="104"/>
    </location>
</feature>
<feature type="compositionally biased region" description="Basic and acidic residues" evidence="2">
    <location>
        <begin position="546"/>
        <end position="567"/>
    </location>
</feature>
<name>A0A2K5UHW3_MACFA</name>
<feature type="region of interest" description="Disordered" evidence="2">
    <location>
        <begin position="148"/>
        <end position="184"/>
    </location>
</feature>
<feature type="region of interest" description="Disordered" evidence="2">
    <location>
        <begin position="205"/>
        <end position="245"/>
    </location>
</feature>
<protein>
    <submittedName>
        <fullName evidence="4">Mitotic spindle positioning</fullName>
    </submittedName>
</protein>
<feature type="compositionally biased region" description="Polar residues" evidence="2">
    <location>
        <begin position="472"/>
        <end position="482"/>
    </location>
</feature>